<organism evidence="1 2">
    <name type="scientific">Jiangella mangrovi</name>
    <dbReference type="NCBI Taxonomy" id="1524084"/>
    <lineage>
        <taxon>Bacteria</taxon>
        <taxon>Bacillati</taxon>
        <taxon>Actinomycetota</taxon>
        <taxon>Actinomycetes</taxon>
        <taxon>Jiangellales</taxon>
        <taxon>Jiangellaceae</taxon>
        <taxon>Jiangella</taxon>
    </lineage>
</organism>
<evidence type="ECO:0000313" key="1">
    <source>
        <dbReference type="EMBL" id="MBB5786296.1"/>
    </source>
</evidence>
<protein>
    <submittedName>
        <fullName evidence="1">Uncharacterized protein</fullName>
    </submittedName>
</protein>
<comment type="caution">
    <text evidence="1">The sequence shown here is derived from an EMBL/GenBank/DDBJ whole genome shotgun (WGS) entry which is preliminary data.</text>
</comment>
<sequence length="51" mass="5433">MCVYMSVVDSPGSGSSRVSYGAANIVYPPVIDTGWVTDEARLLTGSVVRLR</sequence>
<dbReference type="EMBL" id="JACHMM010000001">
    <property type="protein sequence ID" value="MBB5786296.1"/>
    <property type="molecule type" value="Genomic_DNA"/>
</dbReference>
<gene>
    <name evidence="1" type="ORF">HD601_000871</name>
</gene>
<dbReference type="Proteomes" id="UP000542813">
    <property type="component" value="Unassembled WGS sequence"/>
</dbReference>
<dbReference type="RefSeq" id="WP_184819684.1">
    <property type="nucleotide sequence ID" value="NZ_JACHMM010000001.1"/>
</dbReference>
<keyword evidence="2" id="KW-1185">Reference proteome</keyword>
<reference evidence="1 2" key="1">
    <citation type="submission" date="2020-08" db="EMBL/GenBank/DDBJ databases">
        <title>Sequencing the genomes of 1000 actinobacteria strains.</title>
        <authorList>
            <person name="Klenk H.-P."/>
        </authorList>
    </citation>
    <scope>NUCLEOTIDE SEQUENCE [LARGE SCALE GENOMIC DNA]</scope>
    <source>
        <strain evidence="1 2">DSM 102122</strain>
    </source>
</reference>
<evidence type="ECO:0000313" key="2">
    <source>
        <dbReference type="Proteomes" id="UP000542813"/>
    </source>
</evidence>
<accession>A0A7W9LJP5</accession>
<proteinExistence type="predicted"/>
<name>A0A7W9LJP5_9ACTN</name>
<dbReference type="AlphaFoldDB" id="A0A7W9LJP5"/>